<evidence type="ECO:0000313" key="18">
    <source>
        <dbReference type="EnsemblMetazoa" id="ADAC000871-PA"/>
    </source>
</evidence>
<dbReference type="GO" id="GO:0005829">
    <property type="term" value="C:cytosol"/>
    <property type="evidence" value="ECO:0007669"/>
    <property type="project" value="UniProtKB-SubCell"/>
</dbReference>
<evidence type="ECO:0000313" key="17">
    <source>
        <dbReference type="EMBL" id="ETN67329.1"/>
    </source>
</evidence>
<accession>W5JWF8</accession>
<dbReference type="GO" id="GO:0006511">
    <property type="term" value="P:ubiquitin-dependent protein catabolic process"/>
    <property type="evidence" value="ECO:0007669"/>
    <property type="project" value="UniProtKB-UniRule"/>
</dbReference>
<keyword evidence="7 12" id="KW-0479">Metal-binding</keyword>
<feature type="transmembrane region" description="Helical" evidence="14">
    <location>
        <begin position="284"/>
        <end position="304"/>
    </location>
</feature>
<reference evidence="17" key="2">
    <citation type="submission" date="2010-05" db="EMBL/GenBank/DDBJ databases">
        <authorList>
            <person name="Almeida L.G."/>
            <person name="Nicolas M.F."/>
            <person name="Souza R.C."/>
            <person name="Vasconcelos A.T.R."/>
        </authorList>
    </citation>
    <scope>NUCLEOTIDE SEQUENCE</scope>
</reference>
<evidence type="ECO:0000256" key="6">
    <source>
        <dbReference type="ARBA" id="ARBA00022687"/>
    </source>
</evidence>
<dbReference type="SUPFAM" id="SSF57850">
    <property type="entry name" value="RING/U-box"/>
    <property type="match status" value="1"/>
</dbReference>
<evidence type="ECO:0000313" key="19">
    <source>
        <dbReference type="Proteomes" id="UP000000673"/>
    </source>
</evidence>
<evidence type="ECO:0000256" key="9">
    <source>
        <dbReference type="ARBA" id="ARBA00022786"/>
    </source>
</evidence>
<dbReference type="FunFam" id="3.30.720.50:FF:000003">
    <property type="entry name" value="E3 ubiquitin-protein ligase RNF146"/>
    <property type="match status" value="1"/>
</dbReference>
<comment type="domain">
    <text evidence="12">The WWE domain mediates non-covalent poly(ADP-ribose)-binding.</text>
</comment>
<feature type="domain" description="WWE" evidence="16">
    <location>
        <begin position="99"/>
        <end position="175"/>
    </location>
</feature>
<dbReference type="PANTHER" id="PTHR13417">
    <property type="entry name" value="E3 UBIQUITIN-PROTEIN LIGASE RNF146"/>
    <property type="match status" value="1"/>
</dbReference>
<dbReference type="GO" id="GO:0061630">
    <property type="term" value="F:ubiquitin protein ligase activity"/>
    <property type="evidence" value="ECO:0007669"/>
    <property type="project" value="UniProtKB-UniRule"/>
</dbReference>
<dbReference type="SMART" id="SM00678">
    <property type="entry name" value="WWE"/>
    <property type="match status" value="1"/>
</dbReference>
<keyword evidence="4 12" id="KW-0963">Cytoplasm</keyword>
<dbReference type="Gene3D" id="3.30.720.50">
    <property type="match status" value="1"/>
</dbReference>
<dbReference type="FunFam" id="3.30.40.10:FF:000204">
    <property type="entry name" value="E3 ubiquitin-protein ligase RNF146"/>
    <property type="match status" value="1"/>
</dbReference>
<dbReference type="CDD" id="cd16546">
    <property type="entry name" value="RING-HC_RNF146"/>
    <property type="match status" value="1"/>
</dbReference>
<dbReference type="EC" id="2.3.2.27" evidence="12"/>
<dbReference type="GO" id="GO:0051865">
    <property type="term" value="P:protein autoubiquitination"/>
    <property type="evidence" value="ECO:0007669"/>
    <property type="project" value="UniProtKB-UniRule"/>
</dbReference>
<feature type="domain" description="RING-type" evidence="15">
    <location>
        <begin position="39"/>
        <end position="77"/>
    </location>
</feature>
<dbReference type="InterPro" id="IPR018123">
    <property type="entry name" value="WWE-dom_subgr"/>
</dbReference>
<dbReference type="InterPro" id="IPR004170">
    <property type="entry name" value="WWE_dom"/>
</dbReference>
<dbReference type="SUPFAM" id="SSF117839">
    <property type="entry name" value="WWE domain"/>
    <property type="match status" value="1"/>
</dbReference>
<dbReference type="EnsemblMetazoa" id="ADAC000871-RA">
    <property type="protein sequence ID" value="ADAC000871-PA"/>
    <property type="gene ID" value="ADAC000871"/>
</dbReference>
<dbReference type="HOGENOM" id="CLU_067425_2_0_1"/>
<evidence type="ECO:0000256" key="11">
    <source>
        <dbReference type="PROSITE-ProRule" id="PRU00175"/>
    </source>
</evidence>
<dbReference type="InterPro" id="IPR001841">
    <property type="entry name" value="Znf_RING"/>
</dbReference>
<feature type="compositionally biased region" description="Polar residues" evidence="13">
    <location>
        <begin position="1"/>
        <end position="13"/>
    </location>
</feature>
<reference evidence="18" key="4">
    <citation type="submission" date="2015-06" db="UniProtKB">
        <authorList>
            <consortium name="EnsemblMetazoa"/>
        </authorList>
    </citation>
    <scope>IDENTIFICATION</scope>
</reference>
<evidence type="ECO:0000256" key="13">
    <source>
        <dbReference type="SAM" id="MobiDB-lite"/>
    </source>
</evidence>
<dbReference type="EMBL" id="ADMH02000223">
    <property type="protein sequence ID" value="ETN67329.1"/>
    <property type="molecule type" value="Genomic_DNA"/>
</dbReference>
<feature type="region of interest" description="Disordered" evidence="13">
    <location>
        <begin position="239"/>
        <end position="279"/>
    </location>
</feature>
<comment type="pathway">
    <text evidence="3 12">Protein modification; protein ubiquitination.</text>
</comment>
<evidence type="ECO:0000256" key="3">
    <source>
        <dbReference type="ARBA" id="ARBA00004906"/>
    </source>
</evidence>
<protein>
    <recommendedName>
        <fullName evidence="12">E3 ubiquitin-protein ligase</fullName>
        <ecNumber evidence="12">2.3.2.27</ecNumber>
    </recommendedName>
</protein>
<dbReference type="VEuPathDB" id="VectorBase:ADAC000871"/>
<dbReference type="Gene3D" id="3.30.40.10">
    <property type="entry name" value="Zinc/RING finger domain, C3HC4 (zinc finger)"/>
    <property type="match status" value="1"/>
</dbReference>
<keyword evidence="6" id="KW-0879">Wnt signaling pathway</keyword>
<evidence type="ECO:0000256" key="7">
    <source>
        <dbReference type="ARBA" id="ARBA00022723"/>
    </source>
</evidence>
<proteinExistence type="predicted"/>
<dbReference type="UniPathway" id="UPA00143"/>
<dbReference type="Pfam" id="PF02825">
    <property type="entry name" value="WWE"/>
    <property type="match status" value="1"/>
</dbReference>
<dbReference type="PROSITE" id="PS50918">
    <property type="entry name" value="WWE"/>
    <property type="match status" value="1"/>
</dbReference>
<gene>
    <name evidence="17" type="ORF">AND_000871</name>
</gene>
<dbReference type="SMART" id="SM00184">
    <property type="entry name" value="RING"/>
    <property type="match status" value="1"/>
</dbReference>
<dbReference type="InterPro" id="IPR017907">
    <property type="entry name" value="Znf_RING_CS"/>
</dbReference>
<feature type="compositionally biased region" description="Basic and acidic residues" evidence="13">
    <location>
        <begin position="14"/>
        <end position="28"/>
    </location>
</feature>
<evidence type="ECO:0000256" key="10">
    <source>
        <dbReference type="ARBA" id="ARBA00022833"/>
    </source>
</evidence>
<keyword evidence="5 12" id="KW-0808">Transferase</keyword>
<evidence type="ECO:0000256" key="14">
    <source>
        <dbReference type="SAM" id="Phobius"/>
    </source>
</evidence>
<keyword evidence="14" id="KW-0472">Membrane</keyword>
<evidence type="ECO:0000259" key="16">
    <source>
        <dbReference type="PROSITE" id="PS50918"/>
    </source>
</evidence>
<dbReference type="eggNOG" id="KOG0824">
    <property type="taxonomic scope" value="Eukaryota"/>
</dbReference>
<evidence type="ECO:0000256" key="1">
    <source>
        <dbReference type="ARBA" id="ARBA00000900"/>
    </source>
</evidence>
<keyword evidence="14" id="KW-0812">Transmembrane</keyword>
<dbReference type="InterPro" id="IPR027370">
    <property type="entry name" value="Znf-RING_euk"/>
</dbReference>
<organism evidence="17">
    <name type="scientific">Anopheles darlingi</name>
    <name type="common">Mosquito</name>
    <dbReference type="NCBI Taxonomy" id="43151"/>
    <lineage>
        <taxon>Eukaryota</taxon>
        <taxon>Metazoa</taxon>
        <taxon>Ecdysozoa</taxon>
        <taxon>Arthropoda</taxon>
        <taxon>Hexapoda</taxon>
        <taxon>Insecta</taxon>
        <taxon>Pterygota</taxon>
        <taxon>Neoptera</taxon>
        <taxon>Endopterygota</taxon>
        <taxon>Diptera</taxon>
        <taxon>Nematocera</taxon>
        <taxon>Culicoidea</taxon>
        <taxon>Culicidae</taxon>
        <taxon>Anophelinae</taxon>
        <taxon>Anopheles</taxon>
    </lineage>
</organism>
<dbReference type="InterPro" id="IPR044110">
    <property type="entry name" value="RING-HC_RNF146"/>
</dbReference>
<dbReference type="InterPro" id="IPR013083">
    <property type="entry name" value="Znf_RING/FYVE/PHD"/>
</dbReference>
<keyword evidence="9 12" id="KW-0833">Ubl conjugation pathway</keyword>
<feature type="region of interest" description="Disordered" evidence="13">
    <location>
        <begin position="184"/>
        <end position="205"/>
    </location>
</feature>
<dbReference type="PROSITE" id="PS50089">
    <property type="entry name" value="ZF_RING_2"/>
    <property type="match status" value="1"/>
</dbReference>
<comment type="catalytic activity">
    <reaction evidence="1 12">
        <text>S-ubiquitinyl-[E2 ubiquitin-conjugating enzyme]-L-cysteine + [acceptor protein]-L-lysine = [E2 ubiquitin-conjugating enzyme]-L-cysteine + N(6)-ubiquitinyl-[acceptor protein]-L-lysine.</text>
        <dbReference type="EC" id="2.3.2.27"/>
    </reaction>
</comment>
<dbReference type="VEuPathDB" id="VectorBase:ADAR2_009811"/>
<dbReference type="GO" id="GO:0072572">
    <property type="term" value="F:poly-ADP-D-ribose binding"/>
    <property type="evidence" value="ECO:0007669"/>
    <property type="project" value="UniProtKB-UniRule"/>
</dbReference>
<comment type="PTM">
    <text evidence="12">Ubiquitinated; autoubiquitinated.</text>
</comment>
<evidence type="ECO:0000256" key="2">
    <source>
        <dbReference type="ARBA" id="ARBA00004514"/>
    </source>
</evidence>
<dbReference type="AlphaFoldDB" id="W5JWF8"/>
<dbReference type="InterPro" id="IPR033509">
    <property type="entry name" value="RNF146"/>
</dbReference>
<evidence type="ECO:0000256" key="12">
    <source>
        <dbReference type="RuleBase" id="RU367115"/>
    </source>
</evidence>
<keyword evidence="8 11" id="KW-0863">Zinc-finger</keyword>
<reference evidence="17" key="3">
    <citation type="journal article" date="2013" name="Nucleic Acids Res.">
        <title>The genome of Anopheles darlingi, the main neotropical malaria vector.</title>
        <authorList>
            <person name="Marinotti O."/>
            <person name="Cerqueira G.C."/>
            <person name="de Almeida L.G."/>
            <person name="Ferro M.I."/>
            <person name="Loreto E.L."/>
            <person name="Zaha A."/>
            <person name="Teixeira S.M."/>
            <person name="Wespiser A.R."/>
            <person name="Almeida E Silva A."/>
            <person name="Schlindwein A.D."/>
            <person name="Pacheco A.C."/>
            <person name="Silva A.L."/>
            <person name="Graveley B.R."/>
            <person name="Walenz B.P."/>
            <person name="Lima Bde A."/>
            <person name="Ribeiro C.A."/>
            <person name="Nunes-Silva C.G."/>
            <person name="de Carvalho C.R."/>
            <person name="Soares C.M."/>
            <person name="de Menezes C.B."/>
            <person name="Matiolli C."/>
            <person name="Caffrey D."/>
            <person name="Araujo D.A."/>
            <person name="de Oliveira D.M."/>
            <person name="Golenbock D."/>
            <person name="Grisard E.C."/>
            <person name="Fantinatti-Garboggini F."/>
            <person name="de Carvalho F.M."/>
            <person name="Barcellos F.G."/>
            <person name="Prosdocimi F."/>
            <person name="May G."/>
            <person name="Azevedo Junior G.M."/>
            <person name="Guimaraes G.M."/>
            <person name="Goldman G.H."/>
            <person name="Padilha I.Q."/>
            <person name="Batista Jda S."/>
            <person name="Ferro J.A."/>
            <person name="Ribeiro J.M."/>
            <person name="Fietto J.L."/>
            <person name="Dabbas K.M."/>
            <person name="Cerdeira L."/>
            <person name="Agnez-Lima L.F."/>
            <person name="Brocchi M."/>
            <person name="de Carvalho M.O."/>
            <person name="Teixeira Mde M."/>
            <person name="Diniz Maia Mde M."/>
            <person name="Goldman M.H."/>
            <person name="Cruz Schneider M.P."/>
            <person name="Felipe M.S."/>
            <person name="Hungria M."/>
            <person name="Nicolas M.F."/>
            <person name="Pereira M."/>
            <person name="Montes M.A."/>
            <person name="Cantao M.E."/>
            <person name="Vincentz M."/>
            <person name="Rafael M.S."/>
            <person name="Silverman N."/>
            <person name="Stoco P.H."/>
            <person name="Souza R.C."/>
            <person name="Vicentini R."/>
            <person name="Gazzinelli R.T."/>
            <person name="Neves Rde O."/>
            <person name="Silva R."/>
            <person name="Astolfi-Filho S."/>
            <person name="Maciel T.E."/>
            <person name="Urmenyi T.P."/>
            <person name="Tadei W.P."/>
            <person name="Camargo E.P."/>
            <person name="de Vasconcelos A.T."/>
        </authorList>
    </citation>
    <scope>NUCLEOTIDE SEQUENCE</scope>
</reference>
<dbReference type="OMA" id="PTANDMN"/>
<evidence type="ECO:0000256" key="4">
    <source>
        <dbReference type="ARBA" id="ARBA00022490"/>
    </source>
</evidence>
<dbReference type="PANTHER" id="PTHR13417:SF2">
    <property type="entry name" value="E3 UBIQUITIN-PROTEIN LIGASE RNF146"/>
    <property type="match status" value="1"/>
</dbReference>
<keyword evidence="19" id="KW-1185">Reference proteome</keyword>
<dbReference type="InterPro" id="IPR037197">
    <property type="entry name" value="WWE_dom_sf"/>
</dbReference>
<dbReference type="Proteomes" id="UP000000673">
    <property type="component" value="Unassembled WGS sequence"/>
</dbReference>
<evidence type="ECO:0000256" key="5">
    <source>
        <dbReference type="ARBA" id="ARBA00022679"/>
    </source>
</evidence>
<dbReference type="GO" id="GO:0005634">
    <property type="term" value="C:nucleus"/>
    <property type="evidence" value="ECO:0007669"/>
    <property type="project" value="TreeGrafter"/>
</dbReference>
<reference evidence="17 19" key="1">
    <citation type="journal article" date="2010" name="BMC Genomics">
        <title>Combination of measures distinguishes pre-miRNAs from other stem-loops in the genome of the newly sequenced Anopheles darlingi.</title>
        <authorList>
            <person name="Mendes N.D."/>
            <person name="Freitas A.T."/>
            <person name="Vasconcelos A.T."/>
            <person name="Sagot M.F."/>
        </authorList>
    </citation>
    <scope>NUCLEOTIDE SEQUENCE</scope>
</reference>
<name>W5JWF8_ANODA</name>
<feature type="compositionally biased region" description="Polar residues" evidence="13">
    <location>
        <begin position="246"/>
        <end position="261"/>
    </location>
</feature>
<dbReference type="GO" id="GO:0016055">
    <property type="term" value="P:Wnt signaling pathway"/>
    <property type="evidence" value="ECO:0007669"/>
    <property type="project" value="UniProtKB-KW"/>
</dbReference>
<evidence type="ECO:0000256" key="8">
    <source>
        <dbReference type="ARBA" id="ARBA00022771"/>
    </source>
</evidence>
<keyword evidence="10 12" id="KW-0862">Zinc</keyword>
<dbReference type="OrthoDB" id="10065815at2759"/>
<comment type="function">
    <text evidence="12">E3 ubiquitin-protein ligase that specifically binds poly-ADP-ribosylated proteins and mediates their ubiquitination and subsequent degradation.</text>
</comment>
<evidence type="ECO:0000259" key="15">
    <source>
        <dbReference type="PROSITE" id="PS50089"/>
    </source>
</evidence>
<keyword evidence="14" id="KW-1133">Transmembrane helix</keyword>
<dbReference type="Pfam" id="PF13445">
    <property type="entry name" value="zf-RING_UBOX"/>
    <property type="match status" value="1"/>
</dbReference>
<dbReference type="GO" id="GO:0008270">
    <property type="term" value="F:zinc ion binding"/>
    <property type="evidence" value="ECO:0007669"/>
    <property type="project" value="UniProtKB-UniRule"/>
</dbReference>
<dbReference type="STRING" id="43151.W5JWF8"/>
<sequence>MADSLDPSTPSSARSDDGESEEQAKKPDTTATTDSKLECPVCLQTCVHPVRLPCGHIFCFLCVKGVAFKNLRCALCRCDIPLTYLDHPQLVNGVEEIERAATTAAEANHQYQWYYEGRNGWWQYDERTSQELEEAYGAGEKSCKILVAGFVYIVNFEHRCQIRQNDYSRIRRVKRDLVTIPKKGVAGLRLEPPPTQPGSSSTADMHELSSALGEMNLNEGASTSAAAVAAAPEAYESVLDGRQETTSDTETAQTAANSRETTGAAAASSSELLDHTRQPSQAQVVLVAVTVTTTMLTMATMMMTTRKRQK</sequence>
<feature type="region of interest" description="Disordered" evidence="13">
    <location>
        <begin position="1"/>
        <end position="33"/>
    </location>
</feature>
<comment type="subcellular location">
    <subcellularLocation>
        <location evidence="2 12">Cytoplasm</location>
        <location evidence="2 12">Cytosol</location>
    </subcellularLocation>
</comment>
<dbReference type="PROSITE" id="PS00518">
    <property type="entry name" value="ZF_RING_1"/>
    <property type="match status" value="1"/>
</dbReference>